<dbReference type="AlphaFoldDB" id="A0A7G7XJJ9"/>
<dbReference type="Proteomes" id="UP000515277">
    <property type="component" value="Chromosome"/>
</dbReference>
<sequence length="108" mass="12178">MDYPGRWFRETWYDHDIYLMIIKEPGSPCLHSYAAQESFSYVGRLAGHGQHPSFSLHFACPPYGNDYASNEAALRAGRAHGRALIERWCNRPPAPAARLPRYAASPAN</sequence>
<accession>A0A7G7XJJ9</accession>
<name>A0A7G7XJJ9_9PSED</name>
<protein>
    <submittedName>
        <fullName evidence="1">Uncharacterized protein</fullName>
    </submittedName>
</protein>
<proteinExistence type="predicted"/>
<organism evidence="1 2">
    <name type="scientific">Pseudomonas protegens</name>
    <dbReference type="NCBI Taxonomy" id="380021"/>
    <lineage>
        <taxon>Bacteria</taxon>
        <taxon>Pseudomonadati</taxon>
        <taxon>Pseudomonadota</taxon>
        <taxon>Gammaproteobacteria</taxon>
        <taxon>Pseudomonadales</taxon>
        <taxon>Pseudomonadaceae</taxon>
        <taxon>Pseudomonas</taxon>
    </lineage>
</organism>
<gene>
    <name evidence="1" type="ORF">GGI48_13575</name>
</gene>
<dbReference type="RefSeq" id="WP_179598709.1">
    <property type="nucleotide sequence ID" value="NZ_CP060201.1"/>
</dbReference>
<evidence type="ECO:0000313" key="1">
    <source>
        <dbReference type="EMBL" id="QNH80144.1"/>
    </source>
</evidence>
<reference evidence="2" key="1">
    <citation type="journal article" date="2020" name="Microbiol. Resour. Announc.">
        <title>Complete genome sequences of four natural Pseudomonas isolates that catabolize a wide range of aromatic compounds relevant to lignin valorization.</title>
        <authorList>
            <person name="Hatmaker E.A."/>
            <person name="Presley G."/>
            <person name="Cannon O."/>
            <person name="Guss A.M."/>
            <person name="Elkins J.G."/>
        </authorList>
    </citation>
    <scope>NUCLEOTIDE SEQUENCE [LARGE SCALE GENOMIC DNA]</scope>
    <source>
        <strain evidence="2">H1F5C</strain>
    </source>
</reference>
<evidence type="ECO:0000313" key="2">
    <source>
        <dbReference type="Proteomes" id="UP000515277"/>
    </source>
</evidence>
<dbReference type="EMBL" id="CP060201">
    <property type="protein sequence ID" value="QNH80144.1"/>
    <property type="molecule type" value="Genomic_DNA"/>
</dbReference>